<gene>
    <name evidence="2" type="ORF">Raf01_88500</name>
</gene>
<evidence type="ECO:0000313" key="3">
    <source>
        <dbReference type="Proteomes" id="UP000642748"/>
    </source>
</evidence>
<comment type="caution">
    <text evidence="2">The sequence shown here is derived from an EMBL/GenBank/DDBJ whole genome shotgun (WGS) entry which is preliminary data.</text>
</comment>
<feature type="compositionally biased region" description="Low complexity" evidence="1">
    <location>
        <begin position="153"/>
        <end position="163"/>
    </location>
</feature>
<dbReference type="AlphaFoldDB" id="A0A8J3R2W3"/>
<evidence type="ECO:0000313" key="2">
    <source>
        <dbReference type="EMBL" id="GIH20678.1"/>
    </source>
</evidence>
<dbReference type="EMBL" id="BONZ01000103">
    <property type="protein sequence ID" value="GIH20678.1"/>
    <property type="molecule type" value="Genomic_DNA"/>
</dbReference>
<reference evidence="2" key="1">
    <citation type="submission" date="2021-01" db="EMBL/GenBank/DDBJ databases">
        <title>Whole genome shotgun sequence of Rugosimonospora africana NBRC 104875.</title>
        <authorList>
            <person name="Komaki H."/>
            <person name="Tamura T."/>
        </authorList>
    </citation>
    <scope>NUCLEOTIDE SEQUENCE</scope>
    <source>
        <strain evidence="2">NBRC 104875</strain>
    </source>
</reference>
<feature type="region of interest" description="Disordered" evidence="1">
    <location>
        <begin position="148"/>
        <end position="180"/>
    </location>
</feature>
<evidence type="ECO:0000256" key="1">
    <source>
        <dbReference type="SAM" id="MobiDB-lite"/>
    </source>
</evidence>
<dbReference type="RefSeq" id="WP_203924100.1">
    <property type="nucleotide sequence ID" value="NZ_BONZ01000103.1"/>
</dbReference>
<proteinExistence type="predicted"/>
<name>A0A8J3R2W3_9ACTN</name>
<organism evidence="2 3">
    <name type="scientific">Rugosimonospora africana</name>
    <dbReference type="NCBI Taxonomy" id="556532"/>
    <lineage>
        <taxon>Bacteria</taxon>
        <taxon>Bacillati</taxon>
        <taxon>Actinomycetota</taxon>
        <taxon>Actinomycetes</taxon>
        <taxon>Micromonosporales</taxon>
        <taxon>Micromonosporaceae</taxon>
        <taxon>Rugosimonospora</taxon>
    </lineage>
</organism>
<protein>
    <submittedName>
        <fullName evidence="2">Uncharacterized protein</fullName>
    </submittedName>
</protein>
<keyword evidence="3" id="KW-1185">Reference proteome</keyword>
<sequence length="499" mass="55431">MTAIDPNGYACATCRSPLNVHTVDGASHFDHPHPPADNHPPRPVPIHHVANLAMICDFCSTPDPQWSYHFGNIDIFVTLPGGDALSGHNFGERWAACTRCANLIDAGDQAGLTRRAQRRARHWGQPSDATAHLEQLHRALLANGIPHRQPLHTATTPATSAPATPQPSPEGRHIRPTSLPKVRDRLTNYWRRHATTDLATALTPEQIHTLTSQLTPDTDTPDTRSPIDRYTALMAQHAHHATLYWIDPDFTELARHAATSLHELQIAPHEPLAREGLMIWSNPICHPPLAGTTQTVPVIAAQWGTIPGGLWLTFFAPAETTGTRAYTAKDLQQLRERVGWLAPISIGTRLEFDKPYSAANPHTHAVLATLLATWLIAAQPEAQTDDIEPDKAIRRAYARAQRPAPPVRIVKLRGKQRRTPTTPDAGNEPTRIYRNRWWVPGFFRQQPYGPKQSLRRRRYVRGHFRGPDGAPLILTKTVRVLGNPHAEPPPPTNPHETTT</sequence>
<dbReference type="Proteomes" id="UP000642748">
    <property type="component" value="Unassembled WGS sequence"/>
</dbReference>
<accession>A0A8J3R2W3</accession>